<accession>A0ABN8ZLU6</accession>
<reference evidence="2" key="1">
    <citation type="submission" date="2023-04" db="EMBL/GenBank/DDBJ databases">
        <authorList>
            <consortium name="ELIXIR-Norway"/>
        </authorList>
    </citation>
    <scope>NUCLEOTIDE SEQUENCE [LARGE SCALE GENOMIC DNA]</scope>
</reference>
<protein>
    <submittedName>
        <fullName evidence="2">Uncharacterized protein</fullName>
    </submittedName>
</protein>
<keyword evidence="3" id="KW-1185">Reference proteome</keyword>
<gene>
    <name evidence="2" type="ORF">MRATA1EN1_LOCUS22704</name>
</gene>
<evidence type="ECO:0000256" key="1">
    <source>
        <dbReference type="SAM" id="MobiDB-lite"/>
    </source>
</evidence>
<dbReference type="Proteomes" id="UP001176941">
    <property type="component" value="Chromosome 34"/>
</dbReference>
<evidence type="ECO:0000313" key="2">
    <source>
        <dbReference type="EMBL" id="CAI9173742.1"/>
    </source>
</evidence>
<proteinExistence type="predicted"/>
<organism evidence="2 3">
    <name type="scientific">Rangifer tarandus platyrhynchus</name>
    <name type="common">Svalbard reindeer</name>
    <dbReference type="NCBI Taxonomy" id="3082113"/>
    <lineage>
        <taxon>Eukaryota</taxon>
        <taxon>Metazoa</taxon>
        <taxon>Chordata</taxon>
        <taxon>Craniata</taxon>
        <taxon>Vertebrata</taxon>
        <taxon>Euteleostomi</taxon>
        <taxon>Mammalia</taxon>
        <taxon>Eutheria</taxon>
        <taxon>Laurasiatheria</taxon>
        <taxon>Artiodactyla</taxon>
        <taxon>Ruminantia</taxon>
        <taxon>Pecora</taxon>
        <taxon>Cervidae</taxon>
        <taxon>Odocoileinae</taxon>
        <taxon>Rangifer</taxon>
    </lineage>
</organism>
<name>A0ABN8ZLU6_RANTA</name>
<evidence type="ECO:0000313" key="3">
    <source>
        <dbReference type="Proteomes" id="UP001176941"/>
    </source>
</evidence>
<feature type="region of interest" description="Disordered" evidence="1">
    <location>
        <begin position="31"/>
        <end position="61"/>
    </location>
</feature>
<dbReference type="EMBL" id="OX460345">
    <property type="protein sequence ID" value="CAI9173742.1"/>
    <property type="molecule type" value="Genomic_DNA"/>
</dbReference>
<sequence>MGPLPLRHCTFIFSAQNTLLLFPTAPARPLGSGSLPREAGTHSPRREAGSHSSRRASVPLPARLAVRAADAHRPLLVRRGIAGGREGFPVSGALRTAPAALRTLQRRGLKAQIRPHYLETLTPPPPPPPASQLHASLGDLSGRLHRRVVLARMRR</sequence>